<name>A0ACC3N3T6_9PEZI</name>
<proteinExistence type="predicted"/>
<evidence type="ECO:0000313" key="2">
    <source>
        <dbReference type="Proteomes" id="UP001281147"/>
    </source>
</evidence>
<dbReference type="Proteomes" id="UP001281147">
    <property type="component" value="Unassembled WGS sequence"/>
</dbReference>
<evidence type="ECO:0000313" key="1">
    <source>
        <dbReference type="EMBL" id="KAK3708811.1"/>
    </source>
</evidence>
<reference evidence="1" key="1">
    <citation type="submission" date="2023-07" db="EMBL/GenBank/DDBJ databases">
        <title>Black Yeasts Isolated from many extreme environments.</title>
        <authorList>
            <person name="Coleine C."/>
            <person name="Stajich J.E."/>
            <person name="Selbmann L."/>
        </authorList>
    </citation>
    <scope>NUCLEOTIDE SEQUENCE</scope>
    <source>
        <strain evidence="1">CCFEE 5714</strain>
    </source>
</reference>
<accession>A0ACC3N3T6</accession>
<sequence>MTRRDEPCSIEILTTSKELSPQAHLDDPKATETYLEQLTEKIALCCDASAGPKSNRIIRHYCTPDIVTNLNGSGHLETSNVEDLIKAIETWRRINAAWRIGAFNFNATLDRRRENAICWFTSSGSGGPGEADVWRTNQESVSKAFWRKRDSGAWECYRLTTIRGGGSWF</sequence>
<comment type="caution">
    <text evidence="1">The sequence shown here is derived from an EMBL/GenBank/DDBJ whole genome shotgun (WGS) entry which is preliminary data.</text>
</comment>
<organism evidence="1 2">
    <name type="scientific">Vermiconidia calcicola</name>
    <dbReference type="NCBI Taxonomy" id="1690605"/>
    <lineage>
        <taxon>Eukaryota</taxon>
        <taxon>Fungi</taxon>
        <taxon>Dikarya</taxon>
        <taxon>Ascomycota</taxon>
        <taxon>Pezizomycotina</taxon>
        <taxon>Dothideomycetes</taxon>
        <taxon>Dothideomycetidae</taxon>
        <taxon>Mycosphaerellales</taxon>
        <taxon>Extremaceae</taxon>
        <taxon>Vermiconidia</taxon>
    </lineage>
</organism>
<keyword evidence="2" id="KW-1185">Reference proteome</keyword>
<dbReference type="EMBL" id="JAUTXU010000098">
    <property type="protein sequence ID" value="KAK3708811.1"/>
    <property type="molecule type" value="Genomic_DNA"/>
</dbReference>
<gene>
    <name evidence="1" type="ORF">LTR37_011332</name>
</gene>
<protein>
    <submittedName>
        <fullName evidence="1">Uncharacterized protein</fullName>
    </submittedName>
</protein>